<sequence>RLNLSSGLEGSVIVGNNRNHLNSSRNWLVAVEQRSTSVWKRCWRASVDGWASSTFHSRCDGKGPTVTIIRVGRYIFGGYTSLSWDLYTSGDYHRDSKAFLFSLVNSPGWAPLKLPQTGERNNYRGSIRGHSGLGPTFGGGYDISIYDNAPSNSYTYSNLGWTYSPPSVYSYGSTFAQTFLAGTYRFTPDEVETFYETT</sequence>
<organism evidence="2 3">
    <name type="scientific">Porites evermanni</name>
    <dbReference type="NCBI Taxonomy" id="104178"/>
    <lineage>
        <taxon>Eukaryota</taxon>
        <taxon>Metazoa</taxon>
        <taxon>Cnidaria</taxon>
        <taxon>Anthozoa</taxon>
        <taxon>Hexacorallia</taxon>
        <taxon>Scleractinia</taxon>
        <taxon>Fungiina</taxon>
        <taxon>Poritidae</taxon>
        <taxon>Porites</taxon>
    </lineage>
</organism>
<evidence type="ECO:0000313" key="2">
    <source>
        <dbReference type="EMBL" id="CAH3172266.1"/>
    </source>
</evidence>
<dbReference type="PROSITE" id="PS51886">
    <property type="entry name" value="TLDC"/>
    <property type="match status" value="1"/>
</dbReference>
<dbReference type="SMART" id="SM00584">
    <property type="entry name" value="TLDc"/>
    <property type="match status" value="1"/>
</dbReference>
<keyword evidence="3" id="KW-1185">Reference proteome</keyword>
<dbReference type="Proteomes" id="UP001159427">
    <property type="component" value="Unassembled WGS sequence"/>
</dbReference>
<dbReference type="EMBL" id="CALNXI010001567">
    <property type="protein sequence ID" value="CAH3172266.1"/>
    <property type="molecule type" value="Genomic_DNA"/>
</dbReference>
<protein>
    <recommendedName>
        <fullName evidence="1">TLDc domain-containing protein</fullName>
    </recommendedName>
</protein>
<accession>A0ABN8R069</accession>
<dbReference type="Pfam" id="PF07534">
    <property type="entry name" value="TLD"/>
    <property type="match status" value="1"/>
</dbReference>
<dbReference type="InterPro" id="IPR006571">
    <property type="entry name" value="TLDc_dom"/>
</dbReference>
<feature type="domain" description="TLDc" evidence="1">
    <location>
        <begin position="12"/>
        <end position="198"/>
    </location>
</feature>
<feature type="non-terminal residue" evidence="2">
    <location>
        <position position="1"/>
    </location>
</feature>
<evidence type="ECO:0000313" key="3">
    <source>
        <dbReference type="Proteomes" id="UP001159427"/>
    </source>
</evidence>
<name>A0ABN8R069_9CNID</name>
<gene>
    <name evidence="2" type="ORF">PEVE_00008307</name>
</gene>
<proteinExistence type="predicted"/>
<comment type="caution">
    <text evidence="2">The sequence shown here is derived from an EMBL/GenBank/DDBJ whole genome shotgun (WGS) entry which is preliminary data.</text>
</comment>
<evidence type="ECO:0000259" key="1">
    <source>
        <dbReference type="PROSITE" id="PS51886"/>
    </source>
</evidence>
<reference evidence="2 3" key="1">
    <citation type="submission" date="2022-05" db="EMBL/GenBank/DDBJ databases">
        <authorList>
            <consortium name="Genoscope - CEA"/>
            <person name="William W."/>
        </authorList>
    </citation>
    <scope>NUCLEOTIDE SEQUENCE [LARGE SCALE GENOMIC DNA]</scope>
</reference>